<keyword evidence="2" id="KW-1185">Reference proteome</keyword>
<proteinExistence type="predicted"/>
<dbReference type="Proteomes" id="UP001163203">
    <property type="component" value="Chromosome"/>
</dbReference>
<accession>A0ABY7B2P5</accession>
<gene>
    <name evidence="1" type="ORF">ORV05_30290</name>
</gene>
<evidence type="ECO:0000313" key="1">
    <source>
        <dbReference type="EMBL" id="WAL65161.1"/>
    </source>
</evidence>
<sequence>MGDPYTGAVSWDNLGDDRIGVFHPNYIALLRIHVDGLRRLALRRLAEHAADELGSLDPRLDSVLWMRRLAENVPAAGELEMLVPVAKRFGELLGLLPESGGVVVLHGWAHRYLMGTVALDVKVAIEAWLRAWSYGELVDGMACPDEQTRRMWERQCTWLAEQIIDPLQPAAEAV</sequence>
<name>A0ABY7B2P5_9PSEU</name>
<evidence type="ECO:0000313" key="2">
    <source>
        <dbReference type="Proteomes" id="UP001163203"/>
    </source>
</evidence>
<reference evidence="1" key="1">
    <citation type="submission" date="2022-11" db="EMBL/GenBank/DDBJ databases">
        <authorList>
            <person name="Mo P."/>
        </authorList>
    </citation>
    <scope>NUCLEOTIDE SEQUENCE</scope>
    <source>
        <strain evidence="1">HUAS 11-8</strain>
    </source>
</reference>
<dbReference type="RefSeq" id="WP_268755338.1">
    <property type="nucleotide sequence ID" value="NZ_CP113836.1"/>
</dbReference>
<dbReference type="EMBL" id="CP113836">
    <property type="protein sequence ID" value="WAL65161.1"/>
    <property type="molecule type" value="Genomic_DNA"/>
</dbReference>
<organism evidence="1 2">
    <name type="scientific">Amycolatopsis cynarae</name>
    <dbReference type="NCBI Taxonomy" id="2995223"/>
    <lineage>
        <taxon>Bacteria</taxon>
        <taxon>Bacillati</taxon>
        <taxon>Actinomycetota</taxon>
        <taxon>Actinomycetes</taxon>
        <taxon>Pseudonocardiales</taxon>
        <taxon>Pseudonocardiaceae</taxon>
        <taxon>Amycolatopsis</taxon>
    </lineage>
</organism>
<protein>
    <submittedName>
        <fullName evidence="1">Uncharacterized protein</fullName>
    </submittedName>
</protein>